<dbReference type="InterPro" id="IPR036097">
    <property type="entry name" value="HisK_dim/P_sf"/>
</dbReference>
<evidence type="ECO:0000313" key="19">
    <source>
        <dbReference type="Proteomes" id="UP000292855"/>
    </source>
</evidence>
<protein>
    <recommendedName>
        <fullName evidence="2">histidine kinase</fullName>
        <ecNumber evidence="2">2.7.13.3</ecNumber>
    </recommendedName>
</protein>
<dbReference type="Gene3D" id="1.10.287.130">
    <property type="match status" value="1"/>
</dbReference>
<evidence type="ECO:0000256" key="8">
    <source>
        <dbReference type="ARBA" id="ARBA00023012"/>
    </source>
</evidence>
<keyword evidence="19" id="KW-1185">Reference proteome</keyword>
<dbReference type="InterPro" id="IPR011006">
    <property type="entry name" value="CheY-like_superfamily"/>
</dbReference>
<dbReference type="SMART" id="SM00342">
    <property type="entry name" value="HTH_ARAC"/>
    <property type="match status" value="1"/>
</dbReference>
<dbReference type="PROSITE" id="PS50110">
    <property type="entry name" value="RESPONSE_REGULATORY"/>
    <property type="match status" value="1"/>
</dbReference>
<dbReference type="Pfam" id="PF02518">
    <property type="entry name" value="HATPase_c"/>
    <property type="match status" value="1"/>
</dbReference>
<dbReference type="Pfam" id="PF07494">
    <property type="entry name" value="Reg_prop"/>
    <property type="match status" value="1"/>
</dbReference>
<dbReference type="InterPro" id="IPR036890">
    <property type="entry name" value="HATPase_C_sf"/>
</dbReference>
<feature type="transmembrane region" description="Helical" evidence="14">
    <location>
        <begin position="795"/>
        <end position="820"/>
    </location>
</feature>
<proteinExistence type="predicted"/>
<dbReference type="SUPFAM" id="SSF47384">
    <property type="entry name" value="Homodimeric domain of signal transducing histidine kinase"/>
    <property type="match status" value="1"/>
</dbReference>
<name>A0A4Q6XDG1_9SPHI</name>
<dbReference type="GO" id="GO:0043565">
    <property type="term" value="F:sequence-specific DNA binding"/>
    <property type="evidence" value="ECO:0007669"/>
    <property type="project" value="InterPro"/>
</dbReference>
<dbReference type="PANTHER" id="PTHR43547">
    <property type="entry name" value="TWO-COMPONENT HISTIDINE KINASE"/>
    <property type="match status" value="1"/>
</dbReference>
<dbReference type="InterPro" id="IPR003594">
    <property type="entry name" value="HATPase_dom"/>
</dbReference>
<dbReference type="SMART" id="SM00448">
    <property type="entry name" value="REC"/>
    <property type="match status" value="1"/>
</dbReference>
<dbReference type="Pfam" id="PF07495">
    <property type="entry name" value="Y_Y_Y"/>
    <property type="match status" value="1"/>
</dbReference>
<feature type="coiled-coil region" evidence="13">
    <location>
        <begin position="822"/>
        <end position="849"/>
    </location>
</feature>
<dbReference type="InterPro" id="IPR018060">
    <property type="entry name" value="HTH_AraC"/>
</dbReference>
<dbReference type="InterPro" id="IPR015943">
    <property type="entry name" value="WD40/YVTN_repeat-like_dom_sf"/>
</dbReference>
<dbReference type="GO" id="GO:0003700">
    <property type="term" value="F:DNA-binding transcription factor activity"/>
    <property type="evidence" value="ECO:0007669"/>
    <property type="project" value="InterPro"/>
</dbReference>
<dbReference type="Pfam" id="PF00512">
    <property type="entry name" value="HisKA"/>
    <property type="match status" value="1"/>
</dbReference>
<keyword evidence="7" id="KW-0067">ATP-binding</keyword>
<dbReference type="Pfam" id="PF12833">
    <property type="entry name" value="HTH_18"/>
    <property type="match status" value="1"/>
</dbReference>
<keyword evidence="9" id="KW-0805">Transcription regulation</keyword>
<dbReference type="GO" id="GO:0000155">
    <property type="term" value="F:phosphorelay sensor kinase activity"/>
    <property type="evidence" value="ECO:0007669"/>
    <property type="project" value="InterPro"/>
</dbReference>
<evidence type="ECO:0000256" key="12">
    <source>
        <dbReference type="PROSITE-ProRule" id="PRU00169"/>
    </source>
</evidence>
<dbReference type="PROSITE" id="PS50109">
    <property type="entry name" value="HIS_KIN"/>
    <property type="match status" value="1"/>
</dbReference>
<evidence type="ECO:0000256" key="4">
    <source>
        <dbReference type="ARBA" id="ARBA00022679"/>
    </source>
</evidence>
<dbReference type="EMBL" id="SGIT01000007">
    <property type="protein sequence ID" value="RZF57448.1"/>
    <property type="molecule type" value="Genomic_DNA"/>
</dbReference>
<comment type="caution">
    <text evidence="18">The sequence shown here is derived from an EMBL/GenBank/DDBJ whole genome shotgun (WGS) entry which is preliminary data.</text>
</comment>
<keyword evidence="13" id="KW-0175">Coiled coil</keyword>
<dbReference type="SUPFAM" id="SSF101898">
    <property type="entry name" value="NHL repeat"/>
    <property type="match status" value="1"/>
</dbReference>
<dbReference type="Pfam" id="PF00072">
    <property type="entry name" value="Response_reg"/>
    <property type="match status" value="1"/>
</dbReference>
<keyword evidence="3 12" id="KW-0597">Phosphoprotein</keyword>
<dbReference type="PRINTS" id="PR00344">
    <property type="entry name" value="BCTRLSENSOR"/>
</dbReference>
<feature type="domain" description="Histidine kinase" evidence="16">
    <location>
        <begin position="853"/>
        <end position="1072"/>
    </location>
</feature>
<evidence type="ECO:0000259" key="16">
    <source>
        <dbReference type="PROSITE" id="PS50109"/>
    </source>
</evidence>
<keyword evidence="10" id="KW-0238">DNA-binding</keyword>
<reference evidence="18 19" key="1">
    <citation type="submission" date="2019-02" db="EMBL/GenBank/DDBJ databases">
        <authorList>
            <person name="Li Y."/>
        </authorList>
    </citation>
    <scope>NUCLEOTIDE SEQUENCE [LARGE SCALE GENOMIC DNA]</scope>
    <source>
        <strain evidence="18 19">30C10-4-7</strain>
    </source>
</reference>
<evidence type="ECO:0000313" key="18">
    <source>
        <dbReference type="EMBL" id="RZF57448.1"/>
    </source>
</evidence>
<dbReference type="PANTHER" id="PTHR43547:SF2">
    <property type="entry name" value="HYBRID SIGNAL TRANSDUCTION HISTIDINE KINASE C"/>
    <property type="match status" value="1"/>
</dbReference>
<dbReference type="Gene3D" id="2.130.10.10">
    <property type="entry name" value="YVTN repeat-like/Quinoprotein amine dehydrogenase"/>
    <property type="match status" value="2"/>
</dbReference>
<keyword evidence="14" id="KW-0812">Transmembrane</keyword>
<comment type="catalytic activity">
    <reaction evidence="1">
        <text>ATP + protein L-histidine = ADP + protein N-phospho-L-histidine.</text>
        <dbReference type="EC" id="2.7.13.3"/>
    </reaction>
</comment>
<dbReference type="InterPro" id="IPR005467">
    <property type="entry name" value="His_kinase_dom"/>
</dbReference>
<evidence type="ECO:0000256" key="6">
    <source>
        <dbReference type="ARBA" id="ARBA00022777"/>
    </source>
</evidence>
<evidence type="ECO:0000256" key="13">
    <source>
        <dbReference type="SAM" id="Coils"/>
    </source>
</evidence>
<dbReference type="InterPro" id="IPR003661">
    <property type="entry name" value="HisK_dim/P_dom"/>
</dbReference>
<dbReference type="Gene3D" id="2.60.40.10">
    <property type="entry name" value="Immunoglobulins"/>
    <property type="match status" value="1"/>
</dbReference>
<evidence type="ECO:0000256" key="14">
    <source>
        <dbReference type="SAM" id="Phobius"/>
    </source>
</evidence>
<dbReference type="Gene3D" id="3.40.50.2300">
    <property type="match status" value="1"/>
</dbReference>
<dbReference type="Proteomes" id="UP000292855">
    <property type="component" value="Unassembled WGS sequence"/>
</dbReference>
<dbReference type="FunFam" id="1.10.10.60:FF:000284">
    <property type="entry name" value="Two-component system sensor histidine kinase/response regulator"/>
    <property type="match status" value="1"/>
</dbReference>
<feature type="modified residue" description="4-aspartylphosphate" evidence="12">
    <location>
        <position position="1148"/>
    </location>
</feature>
<dbReference type="EC" id="2.7.13.3" evidence="2"/>
<dbReference type="SUPFAM" id="SSF55874">
    <property type="entry name" value="ATPase domain of HSP90 chaperone/DNA topoisomerase II/histidine kinase"/>
    <property type="match status" value="1"/>
</dbReference>
<dbReference type="InterPro" id="IPR011110">
    <property type="entry name" value="Reg_prop"/>
</dbReference>
<dbReference type="CDD" id="cd00082">
    <property type="entry name" value="HisKA"/>
    <property type="match status" value="1"/>
</dbReference>
<dbReference type="FunFam" id="3.30.565.10:FF:000037">
    <property type="entry name" value="Hybrid sensor histidine kinase/response regulator"/>
    <property type="match status" value="1"/>
</dbReference>
<dbReference type="InterPro" id="IPR018062">
    <property type="entry name" value="HTH_AraC-typ_CS"/>
</dbReference>
<keyword evidence="11" id="KW-0804">Transcription</keyword>
<evidence type="ECO:0000256" key="9">
    <source>
        <dbReference type="ARBA" id="ARBA00023015"/>
    </source>
</evidence>
<keyword evidence="4" id="KW-0808">Transferase</keyword>
<dbReference type="SUPFAM" id="SSF52172">
    <property type="entry name" value="CheY-like"/>
    <property type="match status" value="1"/>
</dbReference>
<evidence type="ECO:0000259" key="15">
    <source>
        <dbReference type="PROSITE" id="PS01124"/>
    </source>
</evidence>
<evidence type="ECO:0000256" key="11">
    <source>
        <dbReference type="ARBA" id="ARBA00023163"/>
    </source>
</evidence>
<dbReference type="Gene3D" id="1.10.10.60">
    <property type="entry name" value="Homeodomain-like"/>
    <property type="match status" value="2"/>
</dbReference>
<dbReference type="InterPro" id="IPR013783">
    <property type="entry name" value="Ig-like_fold"/>
</dbReference>
<keyword evidence="14" id="KW-0472">Membrane</keyword>
<gene>
    <name evidence="18" type="ORF">EWE74_20710</name>
</gene>
<dbReference type="Gene3D" id="3.30.565.10">
    <property type="entry name" value="Histidine kinase-like ATPase, C-terminal domain"/>
    <property type="match status" value="1"/>
</dbReference>
<dbReference type="SMART" id="SM00387">
    <property type="entry name" value="HATPase_c"/>
    <property type="match status" value="1"/>
</dbReference>
<keyword evidence="5" id="KW-0547">Nucleotide-binding</keyword>
<evidence type="ECO:0000259" key="17">
    <source>
        <dbReference type="PROSITE" id="PS50110"/>
    </source>
</evidence>
<evidence type="ECO:0000256" key="7">
    <source>
        <dbReference type="ARBA" id="ARBA00022840"/>
    </source>
</evidence>
<dbReference type="SUPFAM" id="SSF46689">
    <property type="entry name" value="Homeodomain-like"/>
    <property type="match status" value="1"/>
</dbReference>
<dbReference type="PROSITE" id="PS01124">
    <property type="entry name" value="HTH_ARAC_FAMILY_2"/>
    <property type="match status" value="1"/>
</dbReference>
<dbReference type="GO" id="GO:0005524">
    <property type="term" value="F:ATP binding"/>
    <property type="evidence" value="ECO:0007669"/>
    <property type="project" value="UniProtKB-KW"/>
</dbReference>
<evidence type="ECO:0000256" key="5">
    <source>
        <dbReference type="ARBA" id="ARBA00022741"/>
    </source>
</evidence>
<dbReference type="InterPro" id="IPR009057">
    <property type="entry name" value="Homeodomain-like_sf"/>
</dbReference>
<dbReference type="OrthoDB" id="9809670at2"/>
<dbReference type="InterPro" id="IPR011123">
    <property type="entry name" value="Y_Y_Y"/>
</dbReference>
<evidence type="ECO:0000256" key="2">
    <source>
        <dbReference type="ARBA" id="ARBA00012438"/>
    </source>
</evidence>
<dbReference type="SUPFAM" id="SSF63829">
    <property type="entry name" value="Calcium-dependent phosphotriesterase"/>
    <property type="match status" value="2"/>
</dbReference>
<dbReference type="InterPro" id="IPR004358">
    <property type="entry name" value="Sig_transdc_His_kin-like_C"/>
</dbReference>
<dbReference type="RefSeq" id="WP_130143572.1">
    <property type="nucleotide sequence ID" value="NZ_SGIT01000007.1"/>
</dbReference>
<organism evidence="18 19">
    <name type="scientific">Sphingobacterium corticibacterium</name>
    <dbReference type="NCBI Taxonomy" id="2484746"/>
    <lineage>
        <taxon>Bacteria</taxon>
        <taxon>Pseudomonadati</taxon>
        <taxon>Bacteroidota</taxon>
        <taxon>Sphingobacteriia</taxon>
        <taxon>Sphingobacteriales</taxon>
        <taxon>Sphingobacteriaceae</taxon>
        <taxon>Sphingobacterium</taxon>
    </lineage>
</organism>
<evidence type="ECO:0000256" key="1">
    <source>
        <dbReference type="ARBA" id="ARBA00000085"/>
    </source>
</evidence>
<evidence type="ECO:0000256" key="10">
    <source>
        <dbReference type="ARBA" id="ARBA00023125"/>
    </source>
</evidence>
<dbReference type="SMART" id="SM00388">
    <property type="entry name" value="HisKA"/>
    <property type="match status" value="1"/>
</dbReference>
<sequence length="1351" mass="154838">MRGRFVWNKRMLFVIMMTIGAVIAAAQEHYIFRHIDANSGLSDNMVKGINSLPDGRIGIRTQTILNLYNGATFDYFRKGINSVYQWNFNGYEREYIDAHERLWIKQQQQLQLLDLKTNRFVGDIDDVITSCGFQKKLADFFIDKSKNLWFLADDNEFSYYDIANKELVFLPKMDSVSRRRYGVPRQIEQDGDDCWILYSKGLIQKWNYKAKKIIGHDESLVERINPDSHNMVMRISSTRGLWLMHHTDVLFYSFSSGRWEVINSISGLSNFFTCMDVDKEGVVWIGTSQSEIRIVRGGGQKVQSFVGMPLTSGGVLINDISSLYIDDDNGVWIGTLFQGVCYYHASMRKIHLLHTVAHDSPITNENVRCFLEEPDGSILVGTINGLFRYFPHSGKIVSVYKELNGKLCMWIYRDSKGRIWIPTFLNGIFCIENGKVRQYEKKGISIHADPNPNNGRMIMEDGQGQLWVSVYGGVGRFDPNTGNIDFLHEKHPEIKHLKLGLTFSRMDDETIAVAAEELYFYNTVKDSVWFPSYRKQIDTHGAEFNFIHPDHRGLHWISVDGLKVWDEQGKKLYEVMLHDDIPNQTVSAILEDKNGDIWVSTVNGISKITTERQENGYIFSVTNFGRIDGAGTQAGRFNIGASLRASDGTMYFGGVHGVSVFNPSRLIYNTSNHKPILTGFRLFNIPVRFGTEYNGRVLLEQPINHSHQIRLKHDENFITLEFAGMNFVNPSRTYFRYMMENYDQGWTEIQSDGVGRINYTGLPPGDYIFKIYTANSDKVWGEEYTEISIVIAPPFWATVWAKIFYSLLFILAVIVVLRYFNERNHQRLLRQQELESQRQREELDQFKLNFFTNLSHELRTPLSLIMTPLDLLIKEVADSSIKDKLTSIYRRSKDLLVMVNQLLDFRKLEVKGETLRLSHGDIVEFVEGIYTAFKPLAESKKLNFIFEGPDTAIYLYFDKDKVLKVINNLLSNAFKFTDIGDVVRLTISKEYTSSRDYVKITVTDTGEGIPDADLSGIFDRFGQANNQRDDHTGTGIGLYLVKEYIELHEGKVDVQSKLGEGSTFMVKLPTDLFEKQEESLQMEEVEKPKENLLKPTSTKKILIAEDNSEFRKFLSHELGKYYTVTEAPDGKQAYELALTEEPDLILSDMMMPNVDGIALCQQLKSNIQTSHIPIVLLTARMSDEVRMSVYAAGADSYLSKPVVFDVLHTRIENLIEQQEMRKKLFHTTIEVTPSSITINSLDEELVQKALQSVEANIDNPDYSVEELGRDIGLSRGHLYRKLQSITGQSPADFIRAIRLKRAAQLLRDSQLNVTEIAYMVGFNTLKYFNKHFKNTFGVTPSQFRNSENDSI</sequence>
<dbReference type="PROSITE" id="PS00041">
    <property type="entry name" value="HTH_ARAC_FAMILY_1"/>
    <property type="match status" value="1"/>
</dbReference>
<feature type="domain" description="Response regulatory" evidence="17">
    <location>
        <begin position="1100"/>
        <end position="1215"/>
    </location>
</feature>
<accession>A0A4Q6XDG1</accession>
<keyword evidence="8" id="KW-0902">Two-component regulatory system</keyword>
<feature type="domain" description="HTH araC/xylS-type" evidence="15">
    <location>
        <begin position="1247"/>
        <end position="1346"/>
    </location>
</feature>
<dbReference type="InterPro" id="IPR001789">
    <property type="entry name" value="Sig_transdc_resp-reg_receiver"/>
</dbReference>
<evidence type="ECO:0000256" key="3">
    <source>
        <dbReference type="ARBA" id="ARBA00022553"/>
    </source>
</evidence>
<keyword evidence="14" id="KW-1133">Transmembrane helix</keyword>
<keyword evidence="6 18" id="KW-0418">Kinase</keyword>